<keyword evidence="2" id="KW-0472">Membrane</keyword>
<protein>
    <submittedName>
        <fullName evidence="3">Uncharacterized protein</fullName>
    </submittedName>
</protein>
<gene>
    <name evidence="3" type="ORF">K458DRAFT_388210</name>
</gene>
<feature type="transmembrane region" description="Helical" evidence="2">
    <location>
        <begin position="55"/>
        <end position="76"/>
    </location>
</feature>
<evidence type="ECO:0000313" key="4">
    <source>
        <dbReference type="Proteomes" id="UP000799291"/>
    </source>
</evidence>
<organism evidence="3 4">
    <name type="scientific">Lentithecium fluviatile CBS 122367</name>
    <dbReference type="NCBI Taxonomy" id="1168545"/>
    <lineage>
        <taxon>Eukaryota</taxon>
        <taxon>Fungi</taxon>
        <taxon>Dikarya</taxon>
        <taxon>Ascomycota</taxon>
        <taxon>Pezizomycotina</taxon>
        <taxon>Dothideomycetes</taxon>
        <taxon>Pleosporomycetidae</taxon>
        <taxon>Pleosporales</taxon>
        <taxon>Massarineae</taxon>
        <taxon>Lentitheciaceae</taxon>
        <taxon>Lentithecium</taxon>
    </lineage>
</organism>
<keyword evidence="2" id="KW-0812">Transmembrane</keyword>
<name>A0A6G1J512_9PLEO</name>
<dbReference type="AlphaFoldDB" id="A0A6G1J512"/>
<accession>A0A6G1J512</accession>
<evidence type="ECO:0000313" key="3">
    <source>
        <dbReference type="EMBL" id="KAF2685325.1"/>
    </source>
</evidence>
<dbReference type="EMBL" id="MU005579">
    <property type="protein sequence ID" value="KAF2685325.1"/>
    <property type="molecule type" value="Genomic_DNA"/>
</dbReference>
<feature type="compositionally biased region" description="Pro residues" evidence="1">
    <location>
        <begin position="246"/>
        <end position="259"/>
    </location>
</feature>
<keyword evidence="2" id="KW-1133">Transmembrane helix</keyword>
<proteinExistence type="predicted"/>
<feature type="region of interest" description="Disordered" evidence="1">
    <location>
        <begin position="195"/>
        <end position="266"/>
    </location>
</feature>
<sequence>MPSIHPTIFETQASESLKTVTHYSTMASNHTLPTHRRRSSELPFLQRSLRRSCRAFFIFFFLMLLGGAFIVSLTLLGDYVRPTLAPTPSEGSSPEKYAPVAAASLSSPPATLMLTQQRDALCHRDDCTDVVDGQLIVPSPSSLLVPKPSASLHPLRAGTLSRIWLLTKSCISTTMAAEPTQLLTRIQLTATTPEAPSLVPGGLWAQSRECTSKTSTRRCRPPILDPASLGKPRLTSLNPTPLLRKPAPPTSSPASPPSPSTTSTPSQPFHAITWPISICTSNCFSPTVAPSTPPNVLLAARESANASGLALMISPFRTIQCWFSIVRRRYMKKFL</sequence>
<reference evidence="3" key="1">
    <citation type="journal article" date="2020" name="Stud. Mycol.">
        <title>101 Dothideomycetes genomes: a test case for predicting lifestyles and emergence of pathogens.</title>
        <authorList>
            <person name="Haridas S."/>
            <person name="Albert R."/>
            <person name="Binder M."/>
            <person name="Bloem J."/>
            <person name="Labutti K."/>
            <person name="Salamov A."/>
            <person name="Andreopoulos B."/>
            <person name="Baker S."/>
            <person name="Barry K."/>
            <person name="Bills G."/>
            <person name="Bluhm B."/>
            <person name="Cannon C."/>
            <person name="Castanera R."/>
            <person name="Culley D."/>
            <person name="Daum C."/>
            <person name="Ezra D."/>
            <person name="Gonzalez J."/>
            <person name="Henrissat B."/>
            <person name="Kuo A."/>
            <person name="Liang C."/>
            <person name="Lipzen A."/>
            <person name="Lutzoni F."/>
            <person name="Magnuson J."/>
            <person name="Mondo S."/>
            <person name="Nolan M."/>
            <person name="Ohm R."/>
            <person name="Pangilinan J."/>
            <person name="Park H.-J."/>
            <person name="Ramirez L."/>
            <person name="Alfaro M."/>
            <person name="Sun H."/>
            <person name="Tritt A."/>
            <person name="Yoshinaga Y."/>
            <person name="Zwiers L.-H."/>
            <person name="Turgeon B."/>
            <person name="Goodwin S."/>
            <person name="Spatafora J."/>
            <person name="Crous P."/>
            <person name="Grigoriev I."/>
        </authorList>
    </citation>
    <scope>NUCLEOTIDE SEQUENCE</scope>
    <source>
        <strain evidence="3">CBS 122367</strain>
    </source>
</reference>
<keyword evidence="4" id="KW-1185">Reference proteome</keyword>
<dbReference type="Proteomes" id="UP000799291">
    <property type="component" value="Unassembled WGS sequence"/>
</dbReference>
<evidence type="ECO:0000256" key="1">
    <source>
        <dbReference type="SAM" id="MobiDB-lite"/>
    </source>
</evidence>
<evidence type="ECO:0000256" key="2">
    <source>
        <dbReference type="SAM" id="Phobius"/>
    </source>
</evidence>